<evidence type="ECO:0000256" key="5">
    <source>
        <dbReference type="ARBA" id="ARBA00023136"/>
    </source>
</evidence>
<dbReference type="InParanoid" id="A0A165CX56"/>
<comment type="subcellular location">
    <subcellularLocation>
        <location evidence="1">Membrane</location>
        <topology evidence="1">Multi-pass membrane protein</topology>
    </subcellularLocation>
</comment>
<keyword evidence="4 7" id="KW-1133">Transmembrane helix</keyword>
<dbReference type="PANTHER" id="PTHR23504">
    <property type="entry name" value="MAJOR FACILITATOR SUPERFAMILY DOMAIN-CONTAINING PROTEIN 10"/>
    <property type="match status" value="1"/>
</dbReference>
<dbReference type="InterPro" id="IPR011701">
    <property type="entry name" value="MFS"/>
</dbReference>
<dbReference type="CDD" id="cd17330">
    <property type="entry name" value="MFS_SLC46_TetA_like"/>
    <property type="match status" value="1"/>
</dbReference>
<organism evidence="9 10">
    <name type="scientific">Calocera cornea HHB12733</name>
    <dbReference type="NCBI Taxonomy" id="1353952"/>
    <lineage>
        <taxon>Eukaryota</taxon>
        <taxon>Fungi</taxon>
        <taxon>Dikarya</taxon>
        <taxon>Basidiomycota</taxon>
        <taxon>Agaricomycotina</taxon>
        <taxon>Dacrymycetes</taxon>
        <taxon>Dacrymycetales</taxon>
        <taxon>Dacrymycetaceae</taxon>
        <taxon>Calocera</taxon>
    </lineage>
</organism>
<reference evidence="9 10" key="1">
    <citation type="journal article" date="2016" name="Mol. Biol. Evol.">
        <title>Comparative Genomics of Early-Diverging Mushroom-Forming Fungi Provides Insights into the Origins of Lignocellulose Decay Capabilities.</title>
        <authorList>
            <person name="Nagy L.G."/>
            <person name="Riley R."/>
            <person name="Tritt A."/>
            <person name="Adam C."/>
            <person name="Daum C."/>
            <person name="Floudas D."/>
            <person name="Sun H."/>
            <person name="Yadav J.S."/>
            <person name="Pangilinan J."/>
            <person name="Larsson K.H."/>
            <person name="Matsuura K."/>
            <person name="Barry K."/>
            <person name="Labutti K."/>
            <person name="Kuo R."/>
            <person name="Ohm R.A."/>
            <person name="Bhattacharya S.S."/>
            <person name="Shirouzu T."/>
            <person name="Yoshinaga Y."/>
            <person name="Martin F.M."/>
            <person name="Grigoriev I.V."/>
            <person name="Hibbett D.S."/>
        </authorList>
    </citation>
    <scope>NUCLEOTIDE SEQUENCE [LARGE SCALE GENOMIC DNA]</scope>
    <source>
        <strain evidence="9 10">HHB12733</strain>
    </source>
</reference>
<dbReference type="PROSITE" id="PS50850">
    <property type="entry name" value="MFS"/>
    <property type="match status" value="1"/>
</dbReference>
<proteinExistence type="predicted"/>
<feature type="transmembrane region" description="Helical" evidence="7">
    <location>
        <begin position="308"/>
        <end position="331"/>
    </location>
</feature>
<dbReference type="Gene3D" id="1.20.1250.20">
    <property type="entry name" value="MFS general substrate transporter like domains"/>
    <property type="match status" value="1"/>
</dbReference>
<dbReference type="GO" id="GO:0022857">
    <property type="term" value="F:transmembrane transporter activity"/>
    <property type="evidence" value="ECO:0007669"/>
    <property type="project" value="InterPro"/>
</dbReference>
<dbReference type="InterPro" id="IPR001958">
    <property type="entry name" value="Tet-R_TetA/multi-R_MdtG-like"/>
</dbReference>
<dbReference type="Pfam" id="PF07690">
    <property type="entry name" value="MFS_1"/>
    <property type="match status" value="1"/>
</dbReference>
<keyword evidence="10" id="KW-1185">Reference proteome</keyword>
<keyword evidence="5 7" id="KW-0472">Membrane</keyword>
<feature type="transmembrane region" description="Helical" evidence="7">
    <location>
        <begin position="103"/>
        <end position="122"/>
    </location>
</feature>
<evidence type="ECO:0000256" key="1">
    <source>
        <dbReference type="ARBA" id="ARBA00004141"/>
    </source>
</evidence>
<feature type="transmembrane region" description="Helical" evidence="7">
    <location>
        <begin position="346"/>
        <end position="365"/>
    </location>
</feature>
<evidence type="ECO:0000313" key="10">
    <source>
        <dbReference type="Proteomes" id="UP000076842"/>
    </source>
</evidence>
<sequence length="537" mass="57946">MGPALPSRSTTPLLSPASGAATPRTPLPKFQLFILCLVMLAEPVNYTQIFPYVNDMCLRLAYARDEKDVGFISGLIDSLFAVVQLFTIIHWGRLSDHIGRKPVLISGLCGGAFATLLFGLSRTLPLTILARLLNGALSGNLVVCQSIVSEITDHTNEAQAFALISLMWALGVIVGTTVGGTFSRPAEQLPGWFNTPFWRAHAYLLPSLVAASISALACVAALLFLRETHPRKVAQRAKRQVKAGKGVLGTALSYGTLSEHEPADVGPMRPTVHEVEQEAQAQAPEPEPAKDGPMSYAQILRSPGVAKALLSAFMMMFINQAWDVVFILWAYTSIRLGGLSMSPRELGYCLASAGAVGACIQMFLFPRIQRRTGLVLYPWLLAVVGLQFAGAPLLHWWVSLWGTDRPRGHLVPTTYLGAVLLLWLGRVAAMIFPLNFIVLKKVAPAQSAVGSTFGLAQVCTAAARALSPWCVSALFALSVQHNLLAGDLMWAIMLLLTLGAVAFTRDLGSRVAEVERAREERERAGEGEVGVDARQAV</sequence>
<feature type="transmembrane region" description="Helical" evidence="7">
    <location>
        <begin position="418"/>
        <end position="439"/>
    </location>
</feature>
<protein>
    <submittedName>
        <fullName evidence="9">MFS general substrate transporter</fullName>
    </submittedName>
</protein>
<dbReference type="Proteomes" id="UP000076842">
    <property type="component" value="Unassembled WGS sequence"/>
</dbReference>
<evidence type="ECO:0000259" key="8">
    <source>
        <dbReference type="PROSITE" id="PS50850"/>
    </source>
</evidence>
<dbReference type="EMBL" id="KV424101">
    <property type="protein sequence ID" value="KZT51584.1"/>
    <property type="molecule type" value="Genomic_DNA"/>
</dbReference>
<dbReference type="PRINTS" id="PR01035">
    <property type="entry name" value="TCRTETA"/>
</dbReference>
<feature type="transmembrane region" description="Helical" evidence="7">
    <location>
        <begin position="69"/>
        <end position="91"/>
    </location>
</feature>
<dbReference type="InterPro" id="IPR036259">
    <property type="entry name" value="MFS_trans_sf"/>
</dbReference>
<feature type="transmembrane region" description="Helical" evidence="7">
    <location>
        <begin position="202"/>
        <end position="225"/>
    </location>
</feature>
<feature type="transmembrane region" description="Helical" evidence="7">
    <location>
        <begin position="377"/>
        <end position="398"/>
    </location>
</feature>
<dbReference type="AlphaFoldDB" id="A0A165CX56"/>
<evidence type="ECO:0000256" key="7">
    <source>
        <dbReference type="SAM" id="Phobius"/>
    </source>
</evidence>
<dbReference type="SUPFAM" id="SSF103473">
    <property type="entry name" value="MFS general substrate transporter"/>
    <property type="match status" value="1"/>
</dbReference>
<feature type="domain" description="Major facilitator superfamily (MFS) profile" evidence="8">
    <location>
        <begin position="31"/>
        <end position="505"/>
    </location>
</feature>
<feature type="transmembrane region" description="Helical" evidence="7">
    <location>
        <begin position="32"/>
        <end position="49"/>
    </location>
</feature>
<feature type="region of interest" description="Disordered" evidence="6">
    <location>
        <begin position="1"/>
        <end position="22"/>
    </location>
</feature>
<feature type="transmembrane region" description="Helical" evidence="7">
    <location>
        <begin position="488"/>
        <end position="508"/>
    </location>
</feature>
<evidence type="ECO:0000256" key="4">
    <source>
        <dbReference type="ARBA" id="ARBA00022989"/>
    </source>
</evidence>
<evidence type="ECO:0000256" key="6">
    <source>
        <dbReference type="SAM" id="MobiDB-lite"/>
    </source>
</evidence>
<dbReference type="PANTHER" id="PTHR23504:SF15">
    <property type="entry name" value="MAJOR FACILITATOR SUPERFAMILY (MFS) PROFILE DOMAIN-CONTAINING PROTEIN"/>
    <property type="match status" value="1"/>
</dbReference>
<evidence type="ECO:0000256" key="2">
    <source>
        <dbReference type="ARBA" id="ARBA00022448"/>
    </source>
</evidence>
<accession>A0A165CX56</accession>
<keyword evidence="2" id="KW-0813">Transport</keyword>
<evidence type="ECO:0000256" key="3">
    <source>
        <dbReference type="ARBA" id="ARBA00022692"/>
    </source>
</evidence>
<gene>
    <name evidence="9" type="ORF">CALCODRAFT_487818</name>
</gene>
<dbReference type="GO" id="GO:0016020">
    <property type="term" value="C:membrane"/>
    <property type="evidence" value="ECO:0007669"/>
    <property type="project" value="UniProtKB-SubCell"/>
</dbReference>
<feature type="transmembrane region" description="Helical" evidence="7">
    <location>
        <begin position="160"/>
        <end position="182"/>
    </location>
</feature>
<dbReference type="InterPro" id="IPR020846">
    <property type="entry name" value="MFS_dom"/>
</dbReference>
<evidence type="ECO:0000313" key="9">
    <source>
        <dbReference type="EMBL" id="KZT51584.1"/>
    </source>
</evidence>
<name>A0A165CX56_9BASI</name>
<dbReference type="OrthoDB" id="419616at2759"/>
<keyword evidence="3 7" id="KW-0812">Transmembrane</keyword>